<sequence>MNQQIIHILMLSLLIIVTIISARPQFLPSANYDCIASPSLNGYSTWCGYNQK</sequence>
<dbReference type="EMBL" id="LN856867">
    <property type="protein sequence ID" value="CDP93204.1"/>
    <property type="molecule type" value="Genomic_DNA"/>
</dbReference>
<dbReference type="WormBase" id="Bm14157">
    <property type="protein sequence ID" value="BM26236"/>
    <property type="gene ID" value="WBGene00234418"/>
</dbReference>
<reference evidence="2 4" key="1">
    <citation type="journal article" date="2007" name="Science">
        <title>Draft genome of the filarial nematode parasite Brugia malayi.</title>
        <authorList>
            <person name="Ghedin E."/>
            <person name="Wang S."/>
            <person name="Spiro D."/>
            <person name="Caler E."/>
            <person name="Zhao Q."/>
            <person name="Crabtree J."/>
            <person name="Allen J.E."/>
            <person name="Delcher A.L."/>
            <person name="Guiliano D.B."/>
            <person name="Miranda-Saavedra D."/>
            <person name="Angiuoli S.V."/>
            <person name="Creasy T."/>
            <person name="Amedeo P."/>
            <person name="Haas B."/>
            <person name="El-Sayed N.M."/>
            <person name="Wortman J.R."/>
            <person name="Feldblyum T."/>
            <person name="Tallon L."/>
            <person name="Schatz M."/>
            <person name="Shumway M."/>
            <person name="Koo H."/>
            <person name="Salzberg S.L."/>
            <person name="Schobel S."/>
            <person name="Pertea M."/>
            <person name="Pop M."/>
            <person name="White O."/>
            <person name="Barton G.J."/>
            <person name="Carlow C.K."/>
            <person name="Crawford M.J."/>
            <person name="Daub J."/>
            <person name="Dimmic M.W."/>
            <person name="Estes C.F."/>
            <person name="Foster J.M."/>
            <person name="Ganatra M."/>
            <person name="Gregory W.F."/>
            <person name="Johnson N.M."/>
            <person name="Jin J."/>
            <person name="Komuniecki R."/>
            <person name="Korf I."/>
            <person name="Kumar S."/>
            <person name="Laney S."/>
            <person name="Li B.W."/>
            <person name="Li W."/>
            <person name="Lindblom T.H."/>
            <person name="Lustigman S."/>
            <person name="Ma D."/>
            <person name="Maina C.V."/>
            <person name="Martin D.M."/>
            <person name="McCarter J.P."/>
            <person name="McReynolds L."/>
            <person name="Mitreva M."/>
            <person name="Nutman T.B."/>
            <person name="Parkinson J."/>
            <person name="Peregrin-Alvarez J.M."/>
            <person name="Poole C."/>
            <person name="Ren Q."/>
            <person name="Saunders L."/>
            <person name="Sluder A.E."/>
            <person name="Smith K."/>
            <person name="Stanke M."/>
            <person name="Unnasch T.R."/>
            <person name="Ware J."/>
            <person name="Wei A.D."/>
            <person name="Weil G."/>
            <person name="Williams D.J."/>
            <person name="Zhang Y."/>
            <person name="Williams S.A."/>
            <person name="Fraser-Liggett C."/>
            <person name="Slatko B."/>
            <person name="Blaxter M.L."/>
            <person name="Scott A.L."/>
        </authorList>
    </citation>
    <scope>NUCLEOTIDE SEQUENCE</scope>
    <source>
        <strain evidence="2 4">FR3</strain>
    </source>
</reference>
<organism evidence="2">
    <name type="scientific">Brugia malayi</name>
    <name type="common">Filarial nematode worm</name>
    <dbReference type="NCBI Taxonomy" id="6279"/>
    <lineage>
        <taxon>Eukaryota</taxon>
        <taxon>Metazoa</taxon>
        <taxon>Ecdysozoa</taxon>
        <taxon>Nematoda</taxon>
        <taxon>Chromadorea</taxon>
        <taxon>Rhabditida</taxon>
        <taxon>Spirurina</taxon>
        <taxon>Spiruromorpha</taxon>
        <taxon>Filarioidea</taxon>
        <taxon>Onchocercidae</taxon>
        <taxon>Brugia</taxon>
    </lineage>
</organism>
<reference evidence="5" key="4">
    <citation type="submission" date="2019-12" db="UniProtKB">
        <authorList>
            <consortium name="WormBaseParasite"/>
        </authorList>
    </citation>
    <scope>IDENTIFICATION</scope>
</reference>
<reference evidence="3" key="3">
    <citation type="submission" date="2019-04" db="EMBL/GenBank/DDBJ databases">
        <authorList>
            <person name="Howe K."/>
            <person name="Paulini M."/>
            <person name="Williams G."/>
        </authorList>
    </citation>
    <scope>NUCLEOTIDE SEQUENCE [LARGE SCALE GENOMIC DNA]</scope>
    <source>
        <strain evidence="3">FR3</strain>
    </source>
</reference>
<accession>A0A4E9FEW0</accession>
<dbReference type="OrthoDB" id="10645774at2759"/>
<keyword evidence="1" id="KW-0732">Signal</keyword>
<evidence type="ECO:0000313" key="6">
    <source>
        <dbReference type="WormBase" id="Bm14157"/>
    </source>
</evidence>
<dbReference type="EMBL" id="CAAKNF010000192">
    <property type="protein sequence ID" value="VIO91941.1"/>
    <property type="molecule type" value="Genomic_DNA"/>
</dbReference>
<dbReference type="RefSeq" id="XP_042933274.1">
    <property type="nucleotide sequence ID" value="XM_043077340.1"/>
</dbReference>
<reference evidence="2" key="2">
    <citation type="submission" date="2012-12" db="EMBL/GenBank/DDBJ databases">
        <authorList>
            <person name="Gao Y.W."/>
            <person name="Fan S.T."/>
            <person name="Sun H.T."/>
            <person name="Wang Z."/>
            <person name="Gao X.L."/>
            <person name="Li Y.G."/>
            <person name="Wang T.C."/>
            <person name="Zhang K."/>
            <person name="Xu W.W."/>
            <person name="Yu Z.J."/>
            <person name="Xia X.Z."/>
        </authorList>
    </citation>
    <scope>NUCLEOTIDE SEQUENCE</scope>
    <source>
        <strain evidence="2">FR3</strain>
    </source>
</reference>
<dbReference type="CTD" id="66057995"/>
<dbReference type="WBParaSite" id="Bm14157.1">
    <property type="protein sequence ID" value="Bm14157.1"/>
    <property type="gene ID" value="WBGene00234418"/>
</dbReference>
<gene>
    <name evidence="2 5 6" type="ORF">Bm14157</name>
    <name evidence="3" type="ORF">BM_BM14157</name>
    <name evidence="2" type="ORF">BM_Bm14157</name>
</gene>
<feature type="chain" id="PRO_5023916096" evidence="1">
    <location>
        <begin position="23"/>
        <end position="52"/>
    </location>
</feature>
<evidence type="ECO:0000256" key="1">
    <source>
        <dbReference type="SAM" id="SignalP"/>
    </source>
</evidence>
<evidence type="ECO:0000313" key="2">
    <source>
        <dbReference type="EMBL" id="CDP93204.1"/>
    </source>
</evidence>
<accession>A0A0J9XQZ2</accession>
<feature type="signal peptide" evidence="1">
    <location>
        <begin position="1"/>
        <end position="22"/>
    </location>
</feature>
<dbReference type="Proteomes" id="UP000006672">
    <property type="component" value="Unassembled WGS sequence"/>
</dbReference>
<evidence type="ECO:0000313" key="5">
    <source>
        <dbReference type="WBParaSite" id="Bm14157.1"/>
    </source>
</evidence>
<keyword evidence="4" id="KW-1185">Reference proteome</keyword>
<protein>
    <submittedName>
        <fullName evidence="2 5">Bm14157</fullName>
    </submittedName>
</protein>
<evidence type="ECO:0000313" key="4">
    <source>
        <dbReference type="Proteomes" id="UP000006672"/>
    </source>
</evidence>
<name>A0A0J9XQZ2_BRUMA</name>
<dbReference type="AlphaFoldDB" id="A0A0J9XQZ2"/>
<proteinExistence type="predicted"/>
<evidence type="ECO:0000313" key="3">
    <source>
        <dbReference type="EMBL" id="VIO91941.1"/>
    </source>
</evidence>
<dbReference type="KEGG" id="bmy:BM_BM14157"/>
<dbReference type="GeneID" id="66057995"/>